<keyword evidence="2" id="KW-1133">Transmembrane helix</keyword>
<feature type="non-terminal residue" evidence="4">
    <location>
        <position position="104"/>
    </location>
</feature>
<dbReference type="Gene3D" id="3.30.700.10">
    <property type="entry name" value="Glycoprotein, Type 4 Pilin"/>
    <property type="match status" value="1"/>
</dbReference>
<evidence type="ECO:0000256" key="1">
    <source>
        <dbReference type="ARBA" id="ARBA00022481"/>
    </source>
</evidence>
<name>X0VCS9_9ZZZZ</name>
<organism evidence="4">
    <name type="scientific">marine sediment metagenome</name>
    <dbReference type="NCBI Taxonomy" id="412755"/>
    <lineage>
        <taxon>unclassified sequences</taxon>
        <taxon>metagenomes</taxon>
        <taxon>ecological metagenomes</taxon>
    </lineage>
</organism>
<dbReference type="PANTHER" id="PTHR30093">
    <property type="entry name" value="GENERAL SECRETION PATHWAY PROTEIN G"/>
    <property type="match status" value="1"/>
</dbReference>
<dbReference type="PANTHER" id="PTHR30093:SF2">
    <property type="entry name" value="TYPE II SECRETION SYSTEM PROTEIN H"/>
    <property type="match status" value="1"/>
</dbReference>
<keyword evidence="2" id="KW-0472">Membrane</keyword>
<dbReference type="GO" id="GO:0015627">
    <property type="term" value="C:type II protein secretion system complex"/>
    <property type="evidence" value="ECO:0007669"/>
    <property type="project" value="InterPro"/>
</dbReference>
<keyword evidence="1" id="KW-0488">Methylation</keyword>
<dbReference type="InterPro" id="IPR045584">
    <property type="entry name" value="Pilin-like"/>
</dbReference>
<feature type="domain" description="DUF1559" evidence="3">
    <location>
        <begin position="32"/>
        <end position="92"/>
    </location>
</feature>
<dbReference type="Pfam" id="PF07596">
    <property type="entry name" value="SBP_bac_10"/>
    <property type="match status" value="1"/>
</dbReference>
<dbReference type="PRINTS" id="PR00813">
    <property type="entry name" value="BCTERIALGSPG"/>
</dbReference>
<evidence type="ECO:0000259" key="3">
    <source>
        <dbReference type="Pfam" id="PF07596"/>
    </source>
</evidence>
<keyword evidence="2" id="KW-0812">Transmembrane</keyword>
<dbReference type="SUPFAM" id="SSF54523">
    <property type="entry name" value="Pili subunits"/>
    <property type="match status" value="1"/>
</dbReference>
<dbReference type="EMBL" id="BARS01010902">
    <property type="protein sequence ID" value="GAF98375.1"/>
    <property type="molecule type" value="Genomic_DNA"/>
</dbReference>
<protein>
    <recommendedName>
        <fullName evidence="3">DUF1559 domain-containing protein</fullName>
    </recommendedName>
</protein>
<dbReference type="GO" id="GO:0015628">
    <property type="term" value="P:protein secretion by the type II secretion system"/>
    <property type="evidence" value="ECO:0007669"/>
    <property type="project" value="InterPro"/>
</dbReference>
<evidence type="ECO:0000313" key="4">
    <source>
        <dbReference type="EMBL" id="GAF98375.1"/>
    </source>
</evidence>
<feature type="transmembrane region" description="Helical" evidence="2">
    <location>
        <begin position="6"/>
        <end position="29"/>
    </location>
</feature>
<sequence>MKRASLTLIELLIVIAVIAMLIGIVLPVLHIARQQARAVACGLNLKQLSLALTTYCQENETFPHGFDDSPGSLVEPPGDYIGDSTYDKMGWWWFHFLANILGKD</sequence>
<dbReference type="AlphaFoldDB" id="X0VCS9"/>
<gene>
    <name evidence="4" type="ORF">S01H1_20035</name>
</gene>
<dbReference type="InterPro" id="IPR000983">
    <property type="entry name" value="Bac_GSPG_pilin"/>
</dbReference>
<evidence type="ECO:0000256" key="2">
    <source>
        <dbReference type="SAM" id="Phobius"/>
    </source>
</evidence>
<dbReference type="InterPro" id="IPR011453">
    <property type="entry name" value="DUF1559"/>
</dbReference>
<proteinExistence type="predicted"/>
<reference evidence="4" key="1">
    <citation type="journal article" date="2014" name="Front. Microbiol.">
        <title>High frequency of phylogenetically diverse reductive dehalogenase-homologous genes in deep subseafloor sedimentary metagenomes.</title>
        <authorList>
            <person name="Kawai M."/>
            <person name="Futagami T."/>
            <person name="Toyoda A."/>
            <person name="Takaki Y."/>
            <person name="Nishi S."/>
            <person name="Hori S."/>
            <person name="Arai W."/>
            <person name="Tsubouchi T."/>
            <person name="Morono Y."/>
            <person name="Uchiyama I."/>
            <person name="Ito T."/>
            <person name="Fujiyama A."/>
            <person name="Inagaki F."/>
            <person name="Takami H."/>
        </authorList>
    </citation>
    <scope>NUCLEOTIDE SEQUENCE</scope>
    <source>
        <strain evidence="4">Expedition CK06-06</strain>
    </source>
</reference>
<accession>X0VCS9</accession>
<dbReference type="Pfam" id="PF07963">
    <property type="entry name" value="N_methyl"/>
    <property type="match status" value="1"/>
</dbReference>
<dbReference type="InterPro" id="IPR012902">
    <property type="entry name" value="N_methyl_site"/>
</dbReference>
<comment type="caution">
    <text evidence="4">The sequence shown here is derived from an EMBL/GenBank/DDBJ whole genome shotgun (WGS) entry which is preliminary data.</text>
</comment>